<evidence type="ECO:0000256" key="4">
    <source>
        <dbReference type="SAM" id="Phobius"/>
    </source>
</evidence>
<evidence type="ECO:0000313" key="6">
    <source>
        <dbReference type="EMBL" id="TWI92014.1"/>
    </source>
</evidence>
<reference evidence="6 7" key="1">
    <citation type="journal article" date="2013" name="Stand. Genomic Sci.">
        <title>Genomic Encyclopedia of Type Strains, Phase I: The one thousand microbial genomes (KMG-I) project.</title>
        <authorList>
            <person name="Kyrpides N.C."/>
            <person name="Woyke T."/>
            <person name="Eisen J.A."/>
            <person name="Garrity G."/>
            <person name="Lilburn T.G."/>
            <person name="Beck B.J."/>
            <person name="Whitman W.B."/>
            <person name="Hugenholtz P."/>
            <person name="Klenk H.P."/>
        </authorList>
    </citation>
    <scope>NUCLEOTIDE SEQUENCE [LARGE SCALE GENOMIC DNA]</scope>
    <source>
        <strain evidence="6 7">DSM 13484</strain>
    </source>
</reference>
<keyword evidence="7" id="KW-1185">Reference proteome</keyword>
<feature type="domain" description="Glycosyltransferase 2-like" evidence="5">
    <location>
        <begin position="47"/>
        <end position="220"/>
    </location>
</feature>
<evidence type="ECO:0000256" key="2">
    <source>
        <dbReference type="ARBA" id="ARBA00022676"/>
    </source>
</evidence>
<dbReference type="EMBL" id="VLLG01000002">
    <property type="protein sequence ID" value="TWI92014.1"/>
    <property type="molecule type" value="Genomic_DNA"/>
</dbReference>
<feature type="transmembrane region" description="Helical" evidence="4">
    <location>
        <begin position="6"/>
        <end position="26"/>
    </location>
</feature>
<feature type="transmembrane region" description="Helical" evidence="4">
    <location>
        <begin position="347"/>
        <end position="368"/>
    </location>
</feature>
<keyword evidence="3 6" id="KW-0808">Transferase</keyword>
<evidence type="ECO:0000256" key="3">
    <source>
        <dbReference type="ARBA" id="ARBA00022679"/>
    </source>
</evidence>
<evidence type="ECO:0000313" key="7">
    <source>
        <dbReference type="Proteomes" id="UP000316778"/>
    </source>
</evidence>
<dbReference type="Proteomes" id="UP000316778">
    <property type="component" value="Unassembled WGS sequence"/>
</dbReference>
<comment type="caution">
    <text evidence="6">The sequence shown here is derived from an EMBL/GenBank/DDBJ whole genome shotgun (WGS) entry which is preliminary data.</text>
</comment>
<dbReference type="AlphaFoldDB" id="A0A562TFG8"/>
<feature type="transmembrane region" description="Helical" evidence="4">
    <location>
        <begin position="289"/>
        <end position="310"/>
    </location>
</feature>
<evidence type="ECO:0000259" key="5">
    <source>
        <dbReference type="Pfam" id="PF00535"/>
    </source>
</evidence>
<proteinExistence type="inferred from homology"/>
<protein>
    <submittedName>
        <fullName evidence="6">Cellulose synthase/poly-beta-1,6-N-acetylglucosamine synthase-like glycosyltransferase</fullName>
    </submittedName>
</protein>
<accession>A0A562TFG8</accession>
<keyword evidence="4" id="KW-0812">Transmembrane</keyword>
<comment type="similarity">
    <text evidence="1">Belongs to the glycosyltransferase 2 family.</text>
</comment>
<dbReference type="Gene3D" id="3.90.550.10">
    <property type="entry name" value="Spore Coat Polysaccharide Biosynthesis Protein SpsA, Chain A"/>
    <property type="match status" value="1"/>
</dbReference>
<dbReference type="SUPFAM" id="SSF53448">
    <property type="entry name" value="Nucleotide-diphospho-sugar transferases"/>
    <property type="match status" value="1"/>
</dbReference>
<evidence type="ECO:0000256" key="1">
    <source>
        <dbReference type="ARBA" id="ARBA00006739"/>
    </source>
</evidence>
<dbReference type="Pfam" id="PF00535">
    <property type="entry name" value="Glycos_transf_2"/>
    <property type="match status" value="1"/>
</dbReference>
<dbReference type="InterPro" id="IPR029044">
    <property type="entry name" value="Nucleotide-diphossugar_trans"/>
</dbReference>
<keyword evidence="4" id="KW-1133">Transmembrane helix</keyword>
<gene>
    <name evidence="6" type="ORF">LX66_1395</name>
</gene>
<name>A0A562TFG8_CHIJA</name>
<dbReference type="PANTHER" id="PTHR43630">
    <property type="entry name" value="POLY-BETA-1,6-N-ACETYL-D-GLUCOSAMINE SYNTHASE"/>
    <property type="match status" value="1"/>
</dbReference>
<dbReference type="PANTHER" id="PTHR43630:SF1">
    <property type="entry name" value="POLY-BETA-1,6-N-ACETYL-D-GLUCOSAMINE SYNTHASE"/>
    <property type="match status" value="1"/>
</dbReference>
<sequence length="382" mass="43513">MAMNILLVIIGLLGAGYGLLLLWYGLGWKRLPVFSPAAPVSGRTRVTVIIPARDEAQNLPPLLEALQRQTYPAELLEIIVIDDFSADNTEQVVRDFPAANVRLLRLSDHLDREQRLNSFKKKAIEIAVGQATGALIVTTDADCVMGPQWMETLVQYYETHGRKFIAAPVSFYQERNFFKILQSLDFMNMQGITGAVTQLKIGTMCNGANLAYEKAVFYEVGGFSGIDNIASGDDMLLMYKVYRRYPDGIGYLKNEAAIVRTLPVDTLKAFMHQRIRWSSKADKYDDKRLTWMLAVVYLWNAALLLMGIAAVFFPLWWYWLLIFLLFKITVELYFMVPVARFFGKTTFLLWVIPGQLFHIPYIVIAGWLGKFGTYQWKGRTVN</sequence>
<dbReference type="GO" id="GO:0016757">
    <property type="term" value="F:glycosyltransferase activity"/>
    <property type="evidence" value="ECO:0007669"/>
    <property type="project" value="UniProtKB-KW"/>
</dbReference>
<organism evidence="6 7">
    <name type="scientific">Chitinophaga japonensis</name>
    <name type="common">Flexibacter japonensis</name>
    <dbReference type="NCBI Taxonomy" id="104662"/>
    <lineage>
        <taxon>Bacteria</taxon>
        <taxon>Pseudomonadati</taxon>
        <taxon>Bacteroidota</taxon>
        <taxon>Chitinophagia</taxon>
        <taxon>Chitinophagales</taxon>
        <taxon>Chitinophagaceae</taxon>
        <taxon>Chitinophaga</taxon>
    </lineage>
</organism>
<dbReference type="InterPro" id="IPR001173">
    <property type="entry name" value="Glyco_trans_2-like"/>
</dbReference>
<feature type="transmembrane region" description="Helical" evidence="4">
    <location>
        <begin position="316"/>
        <end position="335"/>
    </location>
</feature>
<keyword evidence="4" id="KW-0472">Membrane</keyword>
<keyword evidence="2" id="KW-0328">Glycosyltransferase</keyword>